<gene>
    <name evidence="5" type="primary">THADA_0</name>
    <name evidence="5" type="ORF">Bhyg_13084</name>
</gene>
<dbReference type="AlphaFoldDB" id="A0A9Q0MZJ3"/>
<dbReference type="Pfam" id="PF25151">
    <property type="entry name" value="TPR_Trm732_C"/>
    <property type="match status" value="1"/>
</dbReference>
<feature type="domain" description="DUF2428" evidence="3">
    <location>
        <begin position="647"/>
        <end position="851"/>
    </location>
</feature>
<feature type="domain" description="tRNA (32-2'-O)-methyltransferase regulator THADA-like C-terminal TPR repeats region" evidence="4">
    <location>
        <begin position="853"/>
        <end position="1001"/>
    </location>
</feature>
<reference evidence="5" key="1">
    <citation type="submission" date="2022-07" db="EMBL/GenBank/DDBJ databases">
        <authorList>
            <person name="Trinca V."/>
            <person name="Uliana J.V.C."/>
            <person name="Torres T.T."/>
            <person name="Ward R.J."/>
            <person name="Monesi N."/>
        </authorList>
    </citation>
    <scope>NUCLEOTIDE SEQUENCE</scope>
    <source>
        <strain evidence="5">HSMRA1968</strain>
        <tissue evidence="5">Whole embryos</tissue>
    </source>
</reference>
<sequence length="1120" mass="130184">MPIVVRICVKPSADTRVIQVSTVDNLGYIRKILEPSVQQTFFDKHKNVPPLELQIFGTTLLFCSLGQNSDLLYGSLKYLNTLHKLHPDICFHYNKQLLQHLTFNSNADKYMDDFLMTLYSCAESSFNGVRQEALDLFTYWIKDKIVAMDVFAKICFSWPWTNRNKYYFLTILFEWHDFYYLLQRGEIPPTYFVRGAVISLQYRNLISPGQTLIVQLAKDKVNEVYEVIADVLRNAKDFELQNCVQWLHCIPHLERLYELLDLADENILVNEKFSYLLDENMTKLVIFRRAFKTCFQQHTKIMEIDRLIVSNYDIVDLAHRAAIFEVLISNTMTHLGNIEKNLHHLQNFLRDNMYHEFAALRQDIMKLLPGLFYLLTSILKSCSNELKDEIKTFFQFLKLQIFDKGIVLEPYPPVIFSLRLYEILMKLLYGRREDRLIKEFNVDKNNRLKSFLIDENVWNPCSVEHCSALTGLMKSEFDDVRDIATELLVRFFPTGSIENMYQELMTSSDITLCRHAHLFARIAIKNDEPKLEESLKEFLNRNVFDYDDPFFKIMTGNHLFGAINCVNEFYSFHKKAIGLKDTKSVLPKNALFDITLADKITDRSLLLLRTACFDEIDKCSPSFEKMDESLELLLLRSSYPVVDIFEDKKSLLLSIWLTVKACCELAANISHSILDNCRRLSESDHPSLMDIVTKSVNITSNVLLRCRHKGAIEAAGLSLGKIVRSITRNCNADSKMFEIVTSSVDKIFDVIGKTDTTRRGAGFSIMVLHLVKNDISKDKMIVKHVVDVLLDKLTAKTTLQKELQNRDNLQASILHFLCVLFKDGDLKSSLSSYLVKVFSITIYMIESCEWTIRNAALQLFGAIIPKLVGQSQYFVNPEISWQPVNTAYNDIITKMNGIHNNVLHILDSNQLPDNSSILLVSVLELLSRVEVIGQSDDTLEVRKYFFKMLSFDSEKIRNLAAKSLARFHEFFEIQQTIDYLLPQFFLTCNENCKHGIVIGILYLLHKYQSDIRYTGRASNAEDLFNHTKTLLLKHFREQSNSFYVRCYLLNLLQFIEFDRFDVIVLNMIFECENLTCRQDVERELVKLDTAHKYNEFGFDLWKQNIQNIYLNCELKEELEI</sequence>
<evidence type="ECO:0000259" key="3">
    <source>
        <dbReference type="Pfam" id="PF10350"/>
    </source>
</evidence>
<comment type="similarity">
    <text evidence="1">Belongs to the THADA family.</text>
</comment>
<protein>
    <submittedName>
        <fullName evidence="5">Thyroid adenoma-associated protein like</fullName>
    </submittedName>
</protein>
<dbReference type="EMBL" id="WJQU01000003">
    <property type="protein sequence ID" value="KAJ6640334.1"/>
    <property type="molecule type" value="Genomic_DNA"/>
</dbReference>
<dbReference type="InterPro" id="IPR051954">
    <property type="entry name" value="tRNA_methyltransferase_THADA"/>
</dbReference>
<keyword evidence="6" id="KW-1185">Reference proteome</keyword>
<evidence type="ECO:0000256" key="1">
    <source>
        <dbReference type="ARBA" id="ARBA00010409"/>
    </source>
</evidence>
<keyword evidence="2" id="KW-0819">tRNA processing</keyword>
<dbReference type="Pfam" id="PF10350">
    <property type="entry name" value="DUF2428"/>
    <property type="match status" value="1"/>
</dbReference>
<name>A0A9Q0MZJ3_9DIPT</name>
<dbReference type="InterPro" id="IPR019442">
    <property type="entry name" value="THADA/TRM732_DUF2428"/>
</dbReference>
<organism evidence="5 6">
    <name type="scientific">Pseudolycoriella hygida</name>
    <dbReference type="NCBI Taxonomy" id="35572"/>
    <lineage>
        <taxon>Eukaryota</taxon>
        <taxon>Metazoa</taxon>
        <taxon>Ecdysozoa</taxon>
        <taxon>Arthropoda</taxon>
        <taxon>Hexapoda</taxon>
        <taxon>Insecta</taxon>
        <taxon>Pterygota</taxon>
        <taxon>Neoptera</taxon>
        <taxon>Endopterygota</taxon>
        <taxon>Diptera</taxon>
        <taxon>Nematocera</taxon>
        <taxon>Sciaroidea</taxon>
        <taxon>Sciaridae</taxon>
        <taxon>Pseudolycoriella</taxon>
    </lineage>
</organism>
<comment type="caution">
    <text evidence="5">The sequence shown here is derived from an EMBL/GenBank/DDBJ whole genome shotgun (WGS) entry which is preliminary data.</text>
</comment>
<dbReference type="InterPro" id="IPR056842">
    <property type="entry name" value="THADA-like_TPR_C"/>
</dbReference>
<dbReference type="GO" id="GO:0030488">
    <property type="term" value="P:tRNA methylation"/>
    <property type="evidence" value="ECO:0007669"/>
    <property type="project" value="TreeGrafter"/>
</dbReference>
<proteinExistence type="inferred from homology"/>
<feature type="non-terminal residue" evidence="5">
    <location>
        <position position="1120"/>
    </location>
</feature>
<dbReference type="PANTHER" id="PTHR14387:SF0">
    <property type="entry name" value="DUF2428 DOMAIN-CONTAINING PROTEIN"/>
    <property type="match status" value="1"/>
</dbReference>
<dbReference type="PANTHER" id="PTHR14387">
    <property type="entry name" value="THADA/DEATH RECEPTOR INTERACTING PROTEIN"/>
    <property type="match status" value="1"/>
</dbReference>
<accession>A0A9Q0MZJ3</accession>
<dbReference type="OrthoDB" id="6614653at2759"/>
<evidence type="ECO:0000256" key="2">
    <source>
        <dbReference type="ARBA" id="ARBA00022694"/>
    </source>
</evidence>
<dbReference type="Proteomes" id="UP001151699">
    <property type="component" value="Chromosome X"/>
</dbReference>
<dbReference type="InterPro" id="IPR016024">
    <property type="entry name" value="ARM-type_fold"/>
</dbReference>
<dbReference type="SUPFAM" id="SSF48371">
    <property type="entry name" value="ARM repeat"/>
    <property type="match status" value="2"/>
</dbReference>
<evidence type="ECO:0000313" key="5">
    <source>
        <dbReference type="EMBL" id="KAJ6640334.1"/>
    </source>
</evidence>
<evidence type="ECO:0000259" key="4">
    <source>
        <dbReference type="Pfam" id="PF25151"/>
    </source>
</evidence>
<dbReference type="GO" id="GO:0005829">
    <property type="term" value="C:cytosol"/>
    <property type="evidence" value="ECO:0007669"/>
    <property type="project" value="TreeGrafter"/>
</dbReference>
<evidence type="ECO:0000313" key="6">
    <source>
        <dbReference type="Proteomes" id="UP001151699"/>
    </source>
</evidence>